<comment type="caution">
    <text evidence="1">The sequence shown here is derived from an EMBL/GenBank/DDBJ whole genome shotgun (WGS) entry which is preliminary data.</text>
</comment>
<dbReference type="GO" id="GO:0016829">
    <property type="term" value="F:lyase activity"/>
    <property type="evidence" value="ECO:0007669"/>
    <property type="project" value="UniProtKB-KW"/>
</dbReference>
<gene>
    <name evidence="1" type="primary">phnG</name>
    <name evidence="1" type="ORF">FAA97_20685</name>
</gene>
<name>A0A4S8NUE8_9HYPH</name>
<dbReference type="NCBIfam" id="TIGR03293">
    <property type="entry name" value="PhnG_redo"/>
    <property type="match status" value="1"/>
</dbReference>
<dbReference type="Proteomes" id="UP000308828">
    <property type="component" value="Unassembled WGS sequence"/>
</dbReference>
<dbReference type="AlphaFoldDB" id="A0A4S8NUE8"/>
<keyword evidence="2" id="KW-1185">Reference proteome</keyword>
<proteinExistence type="predicted"/>
<dbReference type="Pfam" id="PF06754">
    <property type="entry name" value="PhnG"/>
    <property type="match status" value="1"/>
</dbReference>
<organism evidence="1 2">
    <name type="scientific">Peteryoungia ipomoeae</name>
    <dbReference type="NCBI Taxonomy" id="1210932"/>
    <lineage>
        <taxon>Bacteria</taxon>
        <taxon>Pseudomonadati</taxon>
        <taxon>Pseudomonadota</taxon>
        <taxon>Alphaproteobacteria</taxon>
        <taxon>Hyphomicrobiales</taxon>
        <taxon>Rhizobiaceae</taxon>
        <taxon>Peteryoungia</taxon>
    </lineage>
</organism>
<accession>A0A4S8NUE8</accession>
<evidence type="ECO:0000313" key="2">
    <source>
        <dbReference type="Proteomes" id="UP000308828"/>
    </source>
</evidence>
<dbReference type="GO" id="GO:0019634">
    <property type="term" value="P:organic phosphonate metabolic process"/>
    <property type="evidence" value="ECO:0007669"/>
    <property type="project" value="InterPro"/>
</dbReference>
<dbReference type="OrthoDB" id="530475at2"/>
<sequence length="161" mass="17542">MFMTPKSAAPDPDCVQSERRHWMGVLARAPIDLLRASFEDCPQCADVRRLVGPEIGLIQLRAKTPVTKTAFHLGEATVSRCVVELAGRRGYGVVLGSDLERAELVAVFDALLQDPQMYGELRPKLLQPAESAISVSRQRRANTAQATAAHFFTAARGGKTP</sequence>
<protein>
    <submittedName>
        <fullName evidence="1">Phosphonate C-P lyase system protein PhnG</fullName>
    </submittedName>
</protein>
<keyword evidence="1" id="KW-0456">Lyase</keyword>
<dbReference type="GO" id="GO:0015716">
    <property type="term" value="P:organic phosphonate transport"/>
    <property type="evidence" value="ECO:0007669"/>
    <property type="project" value="InterPro"/>
</dbReference>
<dbReference type="EMBL" id="STGV01000012">
    <property type="protein sequence ID" value="THV19722.1"/>
    <property type="molecule type" value="Genomic_DNA"/>
</dbReference>
<dbReference type="InterPro" id="IPR009609">
    <property type="entry name" value="Phosphonate_metab_PhnG"/>
</dbReference>
<evidence type="ECO:0000313" key="1">
    <source>
        <dbReference type="EMBL" id="THV19722.1"/>
    </source>
</evidence>
<reference evidence="1 2" key="1">
    <citation type="submission" date="2019-04" db="EMBL/GenBank/DDBJ databases">
        <title>Genome sequence of strain shin9-1.</title>
        <authorList>
            <person name="Gao J."/>
            <person name="Sun J."/>
        </authorList>
    </citation>
    <scope>NUCLEOTIDE SEQUENCE [LARGE SCALE GENOMIC DNA]</scope>
    <source>
        <strain evidence="2">shin9-1</strain>
    </source>
</reference>